<dbReference type="AlphaFoldDB" id="A0A1A0HIZ7"/>
<protein>
    <submittedName>
        <fullName evidence="3">Uncharacterized protein</fullName>
    </submittedName>
</protein>
<dbReference type="EMBL" id="LXTC01000001">
    <property type="protein sequence ID" value="OBA23813.1"/>
    <property type="molecule type" value="Genomic_DNA"/>
</dbReference>
<gene>
    <name evidence="3" type="ORF">METBIDRAFT_37232</name>
</gene>
<keyword evidence="2" id="KW-0812">Transmembrane</keyword>
<keyword evidence="4" id="KW-1185">Reference proteome</keyword>
<evidence type="ECO:0000256" key="2">
    <source>
        <dbReference type="SAM" id="Phobius"/>
    </source>
</evidence>
<dbReference type="GeneID" id="30029818"/>
<feature type="transmembrane region" description="Helical" evidence="2">
    <location>
        <begin position="105"/>
        <end position="128"/>
    </location>
</feature>
<dbReference type="PANTHER" id="PTHR31331">
    <property type="entry name" value="LCCL DOMAIN PROTEIN (AFU_ORTHOLOGUE AFUA_5G08630)"/>
    <property type="match status" value="1"/>
</dbReference>
<feature type="compositionally biased region" description="Polar residues" evidence="1">
    <location>
        <begin position="43"/>
        <end position="52"/>
    </location>
</feature>
<sequence>MHTISASLSRRQSSSPTGLLGETASNSQGSITNFGETSARKGVNTTPAWSNNGSHSGGRFRLFLNTLWQGPIYVRDEPPRPIQALKRLEELPQKLKRNVSSQKQLVVLACYLLLWLFLWTKALLPYLVYSPVSSDGQEVISLTCGQADQLWKGKNAACGLDSKACRPLSEDVIVRCPALCDRGSWLYSLRAVGADIVKYRGYFVGGGRREQHDDTLSYPYRADSFPCGAAVHLGIVSPFFGGCARMSYSSGAQAMFRATPGHYGVSDSIGFDSVFPFSYVFRPLAAAPSHCRDPRLLVLLVNVVLGGPVVYLAPGAVFYWTMAIVGFWTIVTATDPPVLVEPADPQLFYELVSLGLERFLPTCFILYVLWVASVRRTFGEDPHDVSRAGCVGLSGESPLSRLFLWYPLFWLGVLNNITFDRLPVDRLTWHDLQEQPGALVTVMVVALLLVGCVVAQAYYVWLLGRFWRLLLVYGAVFAGLFVLATLPGLTLRIHHYIFGLVFIPGCSTRGRTAYAFQGILLGLFLSGVARWGYASIAETNLSLLRGEPLGRTVSPQISGFSSGSLHWHNPELQAPAVFEEPRPAKVSLLVNDVERFRGESNGTVDIAGLLENNDELRRLLAVAGDTSETPLYLRLAEYLEQKHAFGDYTRAAVLKVPSFEFEAPPPGIT</sequence>
<evidence type="ECO:0000313" key="3">
    <source>
        <dbReference type="EMBL" id="OBA23813.1"/>
    </source>
</evidence>
<feature type="compositionally biased region" description="Low complexity" evidence="1">
    <location>
        <begin position="1"/>
        <end position="15"/>
    </location>
</feature>
<keyword evidence="2" id="KW-1133">Transmembrane helix</keyword>
<dbReference type="InterPro" id="IPR036609">
    <property type="entry name" value="LCCL_sf"/>
</dbReference>
<accession>A0A1A0HIZ7</accession>
<feature type="region of interest" description="Disordered" evidence="1">
    <location>
        <begin position="1"/>
        <end position="52"/>
    </location>
</feature>
<dbReference type="RefSeq" id="XP_018714294.1">
    <property type="nucleotide sequence ID" value="XM_018856842.1"/>
</dbReference>
<dbReference type="PANTHER" id="PTHR31331:SF1">
    <property type="entry name" value="CYSTEINE RICH SECRETORY PROTEIN LCCL DOMAIN CONTAINING 2"/>
    <property type="match status" value="1"/>
</dbReference>
<dbReference type="SUPFAM" id="SSF69848">
    <property type="entry name" value="LCCL domain"/>
    <property type="match status" value="1"/>
</dbReference>
<feature type="transmembrane region" description="Helical" evidence="2">
    <location>
        <begin position="467"/>
        <end position="491"/>
    </location>
</feature>
<name>A0A1A0HIZ7_9ASCO</name>
<dbReference type="OrthoDB" id="441660at2759"/>
<keyword evidence="2" id="KW-0472">Membrane</keyword>
<organism evidence="3 4">
    <name type="scientific">Metschnikowia bicuspidata var. bicuspidata NRRL YB-4993</name>
    <dbReference type="NCBI Taxonomy" id="869754"/>
    <lineage>
        <taxon>Eukaryota</taxon>
        <taxon>Fungi</taxon>
        <taxon>Dikarya</taxon>
        <taxon>Ascomycota</taxon>
        <taxon>Saccharomycotina</taxon>
        <taxon>Pichiomycetes</taxon>
        <taxon>Metschnikowiaceae</taxon>
        <taxon>Metschnikowia</taxon>
    </lineage>
</organism>
<dbReference type="InterPro" id="IPR051957">
    <property type="entry name" value="CRISP-LCCL_domain"/>
</dbReference>
<comment type="caution">
    <text evidence="3">The sequence shown here is derived from an EMBL/GenBank/DDBJ whole genome shotgun (WGS) entry which is preliminary data.</text>
</comment>
<dbReference type="Proteomes" id="UP000092555">
    <property type="component" value="Unassembled WGS sequence"/>
</dbReference>
<evidence type="ECO:0000313" key="4">
    <source>
        <dbReference type="Proteomes" id="UP000092555"/>
    </source>
</evidence>
<feature type="transmembrane region" description="Helical" evidence="2">
    <location>
        <begin position="512"/>
        <end position="533"/>
    </location>
</feature>
<feature type="compositionally biased region" description="Polar residues" evidence="1">
    <location>
        <begin position="23"/>
        <end position="36"/>
    </location>
</feature>
<evidence type="ECO:0000256" key="1">
    <source>
        <dbReference type="SAM" id="MobiDB-lite"/>
    </source>
</evidence>
<feature type="transmembrane region" description="Helical" evidence="2">
    <location>
        <begin position="439"/>
        <end position="461"/>
    </location>
</feature>
<feature type="transmembrane region" description="Helical" evidence="2">
    <location>
        <begin position="296"/>
        <end position="313"/>
    </location>
</feature>
<feature type="transmembrane region" description="Helical" evidence="2">
    <location>
        <begin position="229"/>
        <end position="248"/>
    </location>
</feature>
<proteinExistence type="predicted"/>
<reference evidence="3 4" key="1">
    <citation type="submission" date="2016-05" db="EMBL/GenBank/DDBJ databases">
        <title>Comparative genomics of biotechnologically important yeasts.</title>
        <authorList>
            <consortium name="DOE Joint Genome Institute"/>
            <person name="Riley R."/>
            <person name="Haridas S."/>
            <person name="Wolfe K.H."/>
            <person name="Lopes M.R."/>
            <person name="Hittinger C.T."/>
            <person name="Goker M."/>
            <person name="Salamov A."/>
            <person name="Wisecaver J."/>
            <person name="Long T.M."/>
            <person name="Aerts A.L."/>
            <person name="Barry K."/>
            <person name="Choi C."/>
            <person name="Clum A."/>
            <person name="Coughlan A.Y."/>
            <person name="Deshpande S."/>
            <person name="Douglass A.P."/>
            <person name="Hanson S.J."/>
            <person name="Klenk H.-P."/>
            <person name="LaButti K."/>
            <person name="Lapidus A."/>
            <person name="Lindquist E."/>
            <person name="Lipzen A."/>
            <person name="Meier-kolthoff J.P."/>
            <person name="Ohm R.A."/>
            <person name="Otillar R.P."/>
            <person name="Pangilinan J."/>
            <person name="Peng Y."/>
            <person name="Rokas A."/>
            <person name="Rosa C.A."/>
            <person name="Scheuner C."/>
            <person name="Sibirny A.A."/>
            <person name="Slot J.C."/>
            <person name="Stielow J.B."/>
            <person name="Sun H."/>
            <person name="Kurtzman C.P."/>
            <person name="Blackwell M."/>
            <person name="Grigoriev I.V."/>
            <person name="Jeffries T.W."/>
        </authorList>
    </citation>
    <scope>NUCLEOTIDE SEQUENCE [LARGE SCALE GENOMIC DNA]</scope>
    <source>
        <strain evidence="3 4">NRRL YB-4993</strain>
    </source>
</reference>
<dbReference type="Gene3D" id="2.170.130.20">
    <property type="entry name" value="LCCL-like domain"/>
    <property type="match status" value="1"/>
</dbReference>
<feature type="transmembrane region" description="Helical" evidence="2">
    <location>
        <begin position="402"/>
        <end position="419"/>
    </location>
</feature>